<evidence type="ECO:0000256" key="18">
    <source>
        <dbReference type="ARBA" id="ARBA00047899"/>
    </source>
</evidence>
<dbReference type="SMART" id="SM00108">
    <property type="entry name" value="B_lectin"/>
    <property type="match status" value="1"/>
</dbReference>
<sequence>MDLRSHLFLYFIALVLCLSVSLSVAAISLGSSLRASNSNQTWDSANGDFSLRFHPVDSSGSSFIAGIVFTGGVPTIWSAGGGATVDASGALHFQSDGNLRLVDGSGAVVWESNTTGRGVSSAVLEDSGNLILRNSSSEGVWSSFDHPTDTIVPSQNFTVGMVLRSGQYSFNLLNIGNITLTWNGDGPNGDVVYWNHGLNTSINGSLNSPSLRLDPIGMLAVYDTRIPAGSFVAYSNDYADNGGGATFRFLRLKDDGNLEIHSVVRGSGSESVGWKAVPDKCQIFGFCGELSICSYNDTSPICSCPSANFEPVDHHDWKKGCKAKLDIRNCSSGITMLELKNTKLLTYPKNLEVYSMQISGCQSNCRQSSACDASTAPSDGNGFCYYIPSGFIRGYQSAALPSSSFLKVCGEVLENQLESSDVSRPGGMNLKAWVLAVVVLVTLFAMIVCEAGLWWWCCRNSPKFGAMSSQYTLLEYASGAPVQFSFKELHRVTNGFKEKLGAGGFGAVYKGVLTNKTVVAVKQLEGIEQGEKQFRMEVATISSTHHLNLVRLVGFCSEGRHRLLVYELMKNGSLDSLLFKGEEGQSGKFLSWEDRFKIAAGTAKGITYLHEECRDCIIHCDIKPENILLDENLNAKVSDFGLAKLINMKDHRYRTLTSVRGTRGYLAPEWLANLPLTSKSDVFSYGMVLLEIVSGRRNFDVSAETNHKRFSLWAYEEFEKGNLIEIVDKRLVDQVIDMEQVSRVVQVSFWCIQEQPSQRPTMGKVVQMIEGVIDIERPPAPKVTSMVSASGTSTYISSNISNFSTAETPATPASFSSSLAATDLTPGGSICEKTSSSLLHSRYDTPTSL</sequence>
<dbReference type="InterPro" id="IPR000719">
    <property type="entry name" value="Prot_kinase_dom"/>
</dbReference>
<evidence type="ECO:0000256" key="15">
    <source>
        <dbReference type="ARBA" id="ARBA00023157"/>
    </source>
</evidence>
<evidence type="ECO:0000256" key="17">
    <source>
        <dbReference type="ARBA" id="ARBA00023180"/>
    </source>
</evidence>
<dbReference type="Pfam" id="PF01453">
    <property type="entry name" value="B_lectin"/>
    <property type="match status" value="1"/>
</dbReference>
<protein>
    <recommendedName>
        <fullName evidence="20">Receptor-like serine/threonine-protein kinase</fullName>
        <ecNumber evidence="20">2.7.11.1</ecNumber>
    </recommendedName>
</protein>
<keyword evidence="4" id="KW-0245">EGF-like domain</keyword>
<dbReference type="PROSITE" id="PS50011">
    <property type="entry name" value="PROTEIN_KINASE_DOM"/>
    <property type="match status" value="1"/>
</dbReference>
<keyword evidence="16" id="KW-0675">Receptor</keyword>
<evidence type="ECO:0000256" key="23">
    <source>
        <dbReference type="SAM" id="SignalP"/>
    </source>
</evidence>
<evidence type="ECO:0000256" key="3">
    <source>
        <dbReference type="ARBA" id="ARBA00022527"/>
    </source>
</evidence>
<dbReference type="Gene3D" id="1.10.510.10">
    <property type="entry name" value="Transferase(Phosphotransferase) domain 1"/>
    <property type="match status" value="1"/>
</dbReference>
<dbReference type="GO" id="GO:0005886">
    <property type="term" value="C:plasma membrane"/>
    <property type="evidence" value="ECO:0007669"/>
    <property type="project" value="UniProtKB-SubCell"/>
</dbReference>
<keyword evidence="7 23" id="KW-0732">Signal</keyword>
<dbReference type="SMART" id="SM00220">
    <property type="entry name" value="S_TKc"/>
    <property type="match status" value="1"/>
</dbReference>
<dbReference type="GeneID" id="111445519"/>
<gene>
    <name evidence="27" type="primary">LOC111445519</name>
</gene>
<evidence type="ECO:0000256" key="5">
    <source>
        <dbReference type="ARBA" id="ARBA00022679"/>
    </source>
</evidence>
<dbReference type="GO" id="GO:0030246">
    <property type="term" value="F:carbohydrate binding"/>
    <property type="evidence" value="ECO:0007669"/>
    <property type="project" value="UniProtKB-KW"/>
</dbReference>
<proteinExistence type="inferred from homology"/>
<keyword evidence="3 20" id="KW-0723">Serine/threonine-protein kinase</keyword>
<evidence type="ECO:0000256" key="11">
    <source>
        <dbReference type="ARBA" id="ARBA00022777"/>
    </source>
</evidence>
<feature type="signal peptide" evidence="23">
    <location>
        <begin position="1"/>
        <end position="17"/>
    </location>
</feature>
<evidence type="ECO:0000259" key="25">
    <source>
        <dbReference type="PROSITE" id="PS50927"/>
    </source>
</evidence>
<dbReference type="Proteomes" id="UP000504609">
    <property type="component" value="Unplaced"/>
</dbReference>
<evidence type="ECO:0000256" key="13">
    <source>
        <dbReference type="ARBA" id="ARBA00022989"/>
    </source>
</evidence>
<feature type="domain" description="Protein kinase" evidence="24">
    <location>
        <begin position="494"/>
        <end position="773"/>
    </location>
</feature>
<evidence type="ECO:0000256" key="4">
    <source>
        <dbReference type="ARBA" id="ARBA00022536"/>
    </source>
</evidence>
<dbReference type="FunFam" id="1.10.510.10:FF:000384">
    <property type="entry name" value="G-type lectin S-receptor-like serine/threonine-protein kinase"/>
    <property type="match status" value="1"/>
</dbReference>
<evidence type="ECO:0000256" key="22">
    <source>
        <dbReference type="SAM" id="Phobius"/>
    </source>
</evidence>
<keyword evidence="6 22" id="KW-0812">Transmembrane</keyword>
<comment type="catalytic activity">
    <reaction evidence="18 20">
        <text>L-threonyl-[protein] + ATP = O-phospho-L-threonyl-[protein] + ADP + H(+)</text>
        <dbReference type="Rhea" id="RHEA:46608"/>
        <dbReference type="Rhea" id="RHEA-COMP:11060"/>
        <dbReference type="Rhea" id="RHEA-COMP:11605"/>
        <dbReference type="ChEBI" id="CHEBI:15378"/>
        <dbReference type="ChEBI" id="CHEBI:30013"/>
        <dbReference type="ChEBI" id="CHEBI:30616"/>
        <dbReference type="ChEBI" id="CHEBI:61977"/>
        <dbReference type="ChEBI" id="CHEBI:456216"/>
        <dbReference type="EC" id="2.7.11.1"/>
    </reaction>
</comment>
<keyword evidence="15" id="KW-1015">Disulfide bond</keyword>
<evidence type="ECO:0000259" key="24">
    <source>
        <dbReference type="PROSITE" id="PS50011"/>
    </source>
</evidence>
<evidence type="ECO:0000313" key="27">
    <source>
        <dbReference type="RefSeq" id="XP_022939715.1"/>
    </source>
</evidence>
<keyword evidence="2" id="KW-1003">Cell membrane</keyword>
<evidence type="ECO:0000256" key="8">
    <source>
        <dbReference type="ARBA" id="ARBA00022734"/>
    </source>
</evidence>
<keyword evidence="8" id="KW-0430">Lectin</keyword>
<dbReference type="InterPro" id="IPR017441">
    <property type="entry name" value="Protein_kinase_ATP_BS"/>
</dbReference>
<keyword evidence="9" id="KW-0677">Repeat</keyword>
<comment type="similarity">
    <text evidence="20">Belongs to the protein kinase superfamily. Ser/Thr protein kinase family.</text>
</comment>
<name>A0A6J1FNI6_CUCMO</name>
<evidence type="ECO:0000256" key="9">
    <source>
        <dbReference type="ARBA" id="ARBA00022737"/>
    </source>
</evidence>
<dbReference type="CDD" id="cd00028">
    <property type="entry name" value="B_lectin"/>
    <property type="match status" value="1"/>
</dbReference>
<dbReference type="FunFam" id="2.90.10.10:FF:000025">
    <property type="entry name" value="G-type lectin S-receptor-like serine/threonine-protein kinase"/>
    <property type="match status" value="1"/>
</dbReference>
<dbReference type="EC" id="2.7.11.1" evidence="20"/>
<evidence type="ECO:0000256" key="7">
    <source>
        <dbReference type="ARBA" id="ARBA00022729"/>
    </source>
</evidence>
<keyword evidence="26" id="KW-1185">Reference proteome</keyword>
<reference evidence="27" key="1">
    <citation type="submission" date="2025-08" db="UniProtKB">
        <authorList>
            <consortium name="RefSeq"/>
        </authorList>
    </citation>
    <scope>IDENTIFICATION</scope>
    <source>
        <tissue evidence="27">Young leaves</tissue>
    </source>
</reference>
<dbReference type="RefSeq" id="XP_022939715.1">
    <property type="nucleotide sequence ID" value="XM_023083947.1"/>
</dbReference>
<accession>A0A6J1FNI6</accession>
<keyword evidence="12 20" id="KW-0067">ATP-binding</keyword>
<evidence type="ECO:0000256" key="1">
    <source>
        <dbReference type="ARBA" id="ARBA00004251"/>
    </source>
</evidence>
<comment type="catalytic activity">
    <reaction evidence="19 20">
        <text>L-seryl-[protein] + ATP = O-phospho-L-seryl-[protein] + ADP + H(+)</text>
        <dbReference type="Rhea" id="RHEA:17989"/>
        <dbReference type="Rhea" id="RHEA-COMP:9863"/>
        <dbReference type="Rhea" id="RHEA-COMP:11604"/>
        <dbReference type="ChEBI" id="CHEBI:15378"/>
        <dbReference type="ChEBI" id="CHEBI:29999"/>
        <dbReference type="ChEBI" id="CHEBI:30616"/>
        <dbReference type="ChEBI" id="CHEBI:83421"/>
        <dbReference type="ChEBI" id="CHEBI:456216"/>
        <dbReference type="EC" id="2.7.11.1"/>
    </reaction>
</comment>
<dbReference type="InterPro" id="IPR008271">
    <property type="entry name" value="Ser/Thr_kinase_AS"/>
</dbReference>
<dbReference type="Pfam" id="PF00069">
    <property type="entry name" value="Pkinase"/>
    <property type="match status" value="1"/>
</dbReference>
<keyword evidence="13 22" id="KW-1133">Transmembrane helix</keyword>
<dbReference type="InterPro" id="IPR036426">
    <property type="entry name" value="Bulb-type_lectin_dom_sf"/>
</dbReference>
<dbReference type="Gene3D" id="3.30.200.20">
    <property type="entry name" value="Phosphorylase Kinase, domain 1"/>
    <property type="match status" value="1"/>
</dbReference>
<organism evidence="26 27">
    <name type="scientific">Cucurbita moschata</name>
    <name type="common">Winter crookneck squash</name>
    <name type="synonym">Cucurbita pepo var. moschata</name>
    <dbReference type="NCBI Taxonomy" id="3662"/>
    <lineage>
        <taxon>Eukaryota</taxon>
        <taxon>Viridiplantae</taxon>
        <taxon>Streptophyta</taxon>
        <taxon>Embryophyta</taxon>
        <taxon>Tracheophyta</taxon>
        <taxon>Spermatophyta</taxon>
        <taxon>Magnoliopsida</taxon>
        <taxon>eudicotyledons</taxon>
        <taxon>Gunneridae</taxon>
        <taxon>Pentapetalae</taxon>
        <taxon>rosids</taxon>
        <taxon>fabids</taxon>
        <taxon>Cucurbitales</taxon>
        <taxon>Cucurbitaceae</taxon>
        <taxon>Cucurbiteae</taxon>
        <taxon>Cucurbita</taxon>
    </lineage>
</organism>
<dbReference type="SUPFAM" id="SSF56112">
    <property type="entry name" value="Protein kinase-like (PK-like)"/>
    <property type="match status" value="1"/>
</dbReference>
<keyword evidence="17" id="KW-0325">Glycoprotein</keyword>
<dbReference type="Gene3D" id="2.90.10.10">
    <property type="entry name" value="Bulb-type lectin domain"/>
    <property type="match status" value="2"/>
</dbReference>
<dbReference type="PROSITE" id="PS00107">
    <property type="entry name" value="PROTEIN_KINASE_ATP"/>
    <property type="match status" value="1"/>
</dbReference>
<dbReference type="SUPFAM" id="SSF51110">
    <property type="entry name" value="alpha-D-mannose-specific plant lectins"/>
    <property type="match status" value="1"/>
</dbReference>
<evidence type="ECO:0000256" key="12">
    <source>
        <dbReference type="ARBA" id="ARBA00022840"/>
    </source>
</evidence>
<feature type="transmembrane region" description="Helical" evidence="22">
    <location>
        <begin position="432"/>
        <end position="457"/>
    </location>
</feature>
<dbReference type="InterPro" id="IPR001480">
    <property type="entry name" value="Bulb-type_lectin_dom"/>
</dbReference>
<dbReference type="PROSITE" id="PS50927">
    <property type="entry name" value="BULB_LECTIN"/>
    <property type="match status" value="1"/>
</dbReference>
<evidence type="ECO:0000256" key="19">
    <source>
        <dbReference type="ARBA" id="ARBA00048679"/>
    </source>
</evidence>
<keyword evidence="14 22" id="KW-0472">Membrane</keyword>
<dbReference type="PANTHER" id="PTHR47974:SF9">
    <property type="entry name" value="RECEPTOR-LIKE SERINE_THREONINE-PROTEIN KINASE"/>
    <property type="match status" value="1"/>
</dbReference>
<evidence type="ECO:0000256" key="14">
    <source>
        <dbReference type="ARBA" id="ARBA00023136"/>
    </source>
</evidence>
<dbReference type="PANTHER" id="PTHR47974">
    <property type="entry name" value="OS07G0415500 PROTEIN"/>
    <property type="match status" value="1"/>
</dbReference>
<dbReference type="AlphaFoldDB" id="A0A6J1FNI6"/>
<evidence type="ECO:0000256" key="10">
    <source>
        <dbReference type="ARBA" id="ARBA00022741"/>
    </source>
</evidence>
<dbReference type="InterPro" id="IPR011009">
    <property type="entry name" value="Kinase-like_dom_sf"/>
</dbReference>
<keyword evidence="5 20" id="KW-0808">Transferase</keyword>
<evidence type="ECO:0000256" key="21">
    <source>
        <dbReference type="PROSITE-ProRule" id="PRU10141"/>
    </source>
</evidence>
<dbReference type="FunFam" id="2.90.10.10:FF:000016">
    <property type="entry name" value="G-type lectin S-receptor-like serine/threonine-protein kinase"/>
    <property type="match status" value="1"/>
</dbReference>
<dbReference type="CDD" id="cd14066">
    <property type="entry name" value="STKc_IRAK"/>
    <property type="match status" value="1"/>
</dbReference>
<feature type="chain" id="PRO_5026963039" description="Receptor-like serine/threonine-protein kinase" evidence="23">
    <location>
        <begin position="18"/>
        <end position="849"/>
    </location>
</feature>
<keyword evidence="10 20" id="KW-0547">Nucleotide-binding</keyword>
<keyword evidence="11 20" id="KW-0418">Kinase</keyword>
<evidence type="ECO:0000313" key="26">
    <source>
        <dbReference type="Proteomes" id="UP000504609"/>
    </source>
</evidence>
<dbReference type="FunFam" id="3.30.200.20:FF:000059">
    <property type="entry name" value="S-receptor-like serine/threonine-protein kinase"/>
    <property type="match status" value="1"/>
</dbReference>
<dbReference type="GO" id="GO:0004674">
    <property type="term" value="F:protein serine/threonine kinase activity"/>
    <property type="evidence" value="ECO:0007669"/>
    <property type="project" value="UniProtKB-KW"/>
</dbReference>
<dbReference type="InterPro" id="IPR024171">
    <property type="entry name" value="SRK-like_kinase"/>
</dbReference>
<dbReference type="KEGG" id="cmos:111445519"/>
<evidence type="ECO:0000256" key="2">
    <source>
        <dbReference type="ARBA" id="ARBA00022475"/>
    </source>
</evidence>
<comment type="subcellular location">
    <subcellularLocation>
        <location evidence="1">Cell membrane</location>
        <topology evidence="1">Single-pass type I membrane protein</topology>
    </subcellularLocation>
</comment>
<evidence type="ECO:0000256" key="16">
    <source>
        <dbReference type="ARBA" id="ARBA00023170"/>
    </source>
</evidence>
<dbReference type="PROSITE" id="PS00108">
    <property type="entry name" value="PROTEIN_KINASE_ST"/>
    <property type="match status" value="1"/>
</dbReference>
<dbReference type="PIRSF" id="PIRSF000641">
    <property type="entry name" value="SRK"/>
    <property type="match status" value="1"/>
</dbReference>
<evidence type="ECO:0000256" key="6">
    <source>
        <dbReference type="ARBA" id="ARBA00022692"/>
    </source>
</evidence>
<feature type="binding site" evidence="21">
    <location>
        <position position="522"/>
    </location>
    <ligand>
        <name>ATP</name>
        <dbReference type="ChEBI" id="CHEBI:30616"/>
    </ligand>
</feature>
<dbReference type="GO" id="GO:0005524">
    <property type="term" value="F:ATP binding"/>
    <property type="evidence" value="ECO:0007669"/>
    <property type="project" value="UniProtKB-UniRule"/>
</dbReference>
<feature type="domain" description="Bulb-type lectin" evidence="25">
    <location>
        <begin position="24"/>
        <end position="145"/>
    </location>
</feature>
<evidence type="ECO:0000256" key="20">
    <source>
        <dbReference type="PIRNR" id="PIRNR000641"/>
    </source>
</evidence>